<keyword evidence="2" id="KW-1133">Transmembrane helix</keyword>
<sequence length="95" mass="10630">MNYEEDDSEDDDDDSVIVTHSPSANISTISPSTQSRSAERSRYPVQHDSGLIISKTILAMLAVFFLVLGVCYMYIRWDMFFTNEAALTQTGKVDA</sequence>
<keyword evidence="4" id="KW-1185">Reference proteome</keyword>
<feature type="compositionally biased region" description="Acidic residues" evidence="1">
    <location>
        <begin position="1"/>
        <end position="15"/>
    </location>
</feature>
<proteinExistence type="predicted"/>
<name>A0A9D4RRS4_DREPO</name>
<evidence type="ECO:0000256" key="2">
    <source>
        <dbReference type="SAM" id="Phobius"/>
    </source>
</evidence>
<evidence type="ECO:0000313" key="3">
    <source>
        <dbReference type="EMBL" id="KAH3876613.1"/>
    </source>
</evidence>
<dbReference type="Proteomes" id="UP000828390">
    <property type="component" value="Unassembled WGS sequence"/>
</dbReference>
<feature type="region of interest" description="Disordered" evidence="1">
    <location>
        <begin position="1"/>
        <end position="41"/>
    </location>
</feature>
<reference evidence="3" key="1">
    <citation type="journal article" date="2019" name="bioRxiv">
        <title>The Genome of the Zebra Mussel, Dreissena polymorpha: A Resource for Invasive Species Research.</title>
        <authorList>
            <person name="McCartney M.A."/>
            <person name="Auch B."/>
            <person name="Kono T."/>
            <person name="Mallez S."/>
            <person name="Zhang Y."/>
            <person name="Obille A."/>
            <person name="Becker A."/>
            <person name="Abrahante J.E."/>
            <person name="Garbe J."/>
            <person name="Badalamenti J.P."/>
            <person name="Herman A."/>
            <person name="Mangelson H."/>
            <person name="Liachko I."/>
            <person name="Sullivan S."/>
            <person name="Sone E.D."/>
            <person name="Koren S."/>
            <person name="Silverstein K.A.T."/>
            <person name="Beckman K.B."/>
            <person name="Gohl D.M."/>
        </authorList>
    </citation>
    <scope>NUCLEOTIDE SEQUENCE</scope>
    <source>
        <strain evidence="3">Duluth1</strain>
        <tissue evidence="3">Whole animal</tissue>
    </source>
</reference>
<feature type="compositionally biased region" description="Polar residues" evidence="1">
    <location>
        <begin position="18"/>
        <end position="36"/>
    </location>
</feature>
<keyword evidence="2" id="KW-0472">Membrane</keyword>
<feature type="transmembrane region" description="Helical" evidence="2">
    <location>
        <begin position="52"/>
        <end position="75"/>
    </location>
</feature>
<gene>
    <name evidence="3" type="ORF">DPMN_000460</name>
</gene>
<dbReference type="EMBL" id="JAIWYP010000001">
    <property type="protein sequence ID" value="KAH3876613.1"/>
    <property type="molecule type" value="Genomic_DNA"/>
</dbReference>
<organism evidence="3 4">
    <name type="scientific">Dreissena polymorpha</name>
    <name type="common">Zebra mussel</name>
    <name type="synonym">Mytilus polymorpha</name>
    <dbReference type="NCBI Taxonomy" id="45954"/>
    <lineage>
        <taxon>Eukaryota</taxon>
        <taxon>Metazoa</taxon>
        <taxon>Spiralia</taxon>
        <taxon>Lophotrochozoa</taxon>
        <taxon>Mollusca</taxon>
        <taxon>Bivalvia</taxon>
        <taxon>Autobranchia</taxon>
        <taxon>Heteroconchia</taxon>
        <taxon>Euheterodonta</taxon>
        <taxon>Imparidentia</taxon>
        <taxon>Neoheterodontei</taxon>
        <taxon>Myida</taxon>
        <taxon>Dreissenoidea</taxon>
        <taxon>Dreissenidae</taxon>
        <taxon>Dreissena</taxon>
    </lineage>
</organism>
<evidence type="ECO:0000256" key="1">
    <source>
        <dbReference type="SAM" id="MobiDB-lite"/>
    </source>
</evidence>
<protein>
    <submittedName>
        <fullName evidence="3">Uncharacterized protein</fullName>
    </submittedName>
</protein>
<evidence type="ECO:0000313" key="4">
    <source>
        <dbReference type="Proteomes" id="UP000828390"/>
    </source>
</evidence>
<accession>A0A9D4RRS4</accession>
<comment type="caution">
    <text evidence="3">The sequence shown here is derived from an EMBL/GenBank/DDBJ whole genome shotgun (WGS) entry which is preliminary data.</text>
</comment>
<keyword evidence="2" id="KW-0812">Transmembrane</keyword>
<dbReference type="AlphaFoldDB" id="A0A9D4RRS4"/>
<reference evidence="3" key="2">
    <citation type="submission" date="2020-11" db="EMBL/GenBank/DDBJ databases">
        <authorList>
            <person name="McCartney M.A."/>
            <person name="Auch B."/>
            <person name="Kono T."/>
            <person name="Mallez S."/>
            <person name="Becker A."/>
            <person name="Gohl D.M."/>
            <person name="Silverstein K.A.T."/>
            <person name="Koren S."/>
            <person name="Bechman K.B."/>
            <person name="Herman A."/>
            <person name="Abrahante J.E."/>
            <person name="Garbe J."/>
        </authorList>
    </citation>
    <scope>NUCLEOTIDE SEQUENCE</scope>
    <source>
        <strain evidence="3">Duluth1</strain>
        <tissue evidence="3">Whole animal</tissue>
    </source>
</reference>